<protein>
    <submittedName>
        <fullName evidence="2">ParA family protein</fullName>
    </submittedName>
</protein>
<gene>
    <name evidence="2" type="ORF">HUK38_12460</name>
</gene>
<sequence length="270" mass="29415">MNQVTPTAPIIIAVSNRKGGSGKTTTAVTLAASFAIDGQRTLLIDLDTQSHCALGLGITVAEEQPTAHHLFNPIAADFALTNAIVPTFWERLQLIPGDVDFQHDTAVEDEQRLARALAQPGIIDTYQIIILDTPPSLDSLLLNALTAASSALIPFIPHPLAGEGVRQLARLFFRVAMTSNANLRLLGLLPIQIDSRIGLHRRTCEQLARQFGQQRLLPGIRSDIKLAEAFHAGCPIQLYAPRSRANDDYRFMFEQIKARLRSEQLAAAGG</sequence>
<dbReference type="InterPro" id="IPR027417">
    <property type="entry name" value="P-loop_NTPase"/>
</dbReference>
<keyword evidence="3" id="KW-1185">Reference proteome</keyword>
<dbReference type="InterPro" id="IPR050678">
    <property type="entry name" value="DNA_Partitioning_ATPase"/>
</dbReference>
<dbReference type="AlphaFoldDB" id="A0A839HG91"/>
<accession>A0A839HG91</accession>
<dbReference type="RefSeq" id="WP_182584656.1">
    <property type="nucleotide sequence ID" value="NZ_JABVCQ010000033.1"/>
</dbReference>
<organism evidence="2 3">
    <name type="scientific">Thiospirillum jenense</name>
    <dbReference type="NCBI Taxonomy" id="1653858"/>
    <lineage>
        <taxon>Bacteria</taxon>
        <taxon>Pseudomonadati</taxon>
        <taxon>Pseudomonadota</taxon>
        <taxon>Gammaproteobacteria</taxon>
        <taxon>Chromatiales</taxon>
        <taxon>Chromatiaceae</taxon>
        <taxon>Thiospirillum</taxon>
    </lineage>
</organism>
<dbReference type="PANTHER" id="PTHR13696:SF52">
    <property type="entry name" value="PARA FAMILY PROTEIN CT_582"/>
    <property type="match status" value="1"/>
</dbReference>
<dbReference type="SUPFAM" id="SSF52540">
    <property type="entry name" value="P-loop containing nucleoside triphosphate hydrolases"/>
    <property type="match status" value="1"/>
</dbReference>
<dbReference type="PANTHER" id="PTHR13696">
    <property type="entry name" value="P-LOOP CONTAINING NUCLEOSIDE TRIPHOSPHATE HYDROLASE"/>
    <property type="match status" value="1"/>
</dbReference>
<evidence type="ECO:0000313" key="2">
    <source>
        <dbReference type="EMBL" id="MBB1127030.1"/>
    </source>
</evidence>
<proteinExistence type="predicted"/>
<dbReference type="Pfam" id="PF13614">
    <property type="entry name" value="AAA_31"/>
    <property type="match status" value="1"/>
</dbReference>
<reference evidence="2 3" key="1">
    <citation type="journal article" date="2020" name="Arch. Microbiol.">
        <title>The genome sequence of the giant phototrophic gammaproteobacterium Thiospirillum jenense gives insight into its physiological properties and phylogenetic relationships.</title>
        <authorList>
            <person name="Imhoff J.F."/>
            <person name="Meyer T.E."/>
            <person name="Kyndt J.A."/>
        </authorList>
    </citation>
    <scope>NUCLEOTIDE SEQUENCE [LARGE SCALE GENOMIC DNA]</scope>
    <source>
        <strain evidence="2 3">DSM 216</strain>
    </source>
</reference>
<evidence type="ECO:0000259" key="1">
    <source>
        <dbReference type="Pfam" id="PF13614"/>
    </source>
</evidence>
<dbReference type="CDD" id="cd02042">
    <property type="entry name" value="ParAB_family"/>
    <property type="match status" value="1"/>
</dbReference>
<name>A0A839HG91_9GAMM</name>
<feature type="domain" description="AAA" evidence="1">
    <location>
        <begin position="11"/>
        <end position="184"/>
    </location>
</feature>
<dbReference type="Proteomes" id="UP000548632">
    <property type="component" value="Unassembled WGS sequence"/>
</dbReference>
<comment type="caution">
    <text evidence="2">The sequence shown here is derived from an EMBL/GenBank/DDBJ whole genome shotgun (WGS) entry which is preliminary data.</text>
</comment>
<dbReference type="Gene3D" id="3.40.50.300">
    <property type="entry name" value="P-loop containing nucleotide triphosphate hydrolases"/>
    <property type="match status" value="1"/>
</dbReference>
<evidence type="ECO:0000313" key="3">
    <source>
        <dbReference type="Proteomes" id="UP000548632"/>
    </source>
</evidence>
<dbReference type="EMBL" id="JABVCQ010000033">
    <property type="protein sequence ID" value="MBB1127030.1"/>
    <property type="molecule type" value="Genomic_DNA"/>
</dbReference>
<dbReference type="InterPro" id="IPR025669">
    <property type="entry name" value="AAA_dom"/>
</dbReference>